<evidence type="ECO:0000256" key="1">
    <source>
        <dbReference type="ARBA" id="ARBA00022741"/>
    </source>
</evidence>
<evidence type="ECO:0000313" key="7">
    <source>
        <dbReference type="EMBL" id="SUZ96365.1"/>
    </source>
</evidence>
<sequence length="324" mass="35166">MAPPPTRPLPFTVLGGFLGAGKTTLLNHLLKESKQTRFAVLVNDFGELNIDERLVTRHDGETIALANGCMCCSIANGFVSALMTVMDRSFQFDHVVVEASGVSNPRRIMDIATLEPGLTPNGSIVLVDTPQLLSQLDDPLIKEAVITQLKEADIIVINKIGLADDITITSVKRTVNAFNPDCPTVTNDQGNLHPGLLFGGDNSFNLSTVPTPKQSGPTELDSNHNHQHGDDYFRSYVLRQNSPLDRATFDRWAGALPSSVIRGKGFITFADSPKKHWLWQKVGHSTTLEGDHTTDGAVSAVVLIGTRSMPTIEDLEITGPFSKN</sequence>
<dbReference type="InterPro" id="IPR051316">
    <property type="entry name" value="Zinc-reg_GTPase_activator"/>
</dbReference>
<dbReference type="PANTHER" id="PTHR13748">
    <property type="entry name" value="COBW-RELATED"/>
    <property type="match status" value="1"/>
</dbReference>
<keyword evidence="2" id="KW-0378">Hydrolase</keyword>
<dbReference type="EMBL" id="UINC01002409">
    <property type="protein sequence ID" value="SUZ96365.1"/>
    <property type="molecule type" value="Genomic_DNA"/>
</dbReference>
<evidence type="ECO:0000259" key="6">
    <source>
        <dbReference type="SMART" id="SM00833"/>
    </source>
</evidence>
<evidence type="ECO:0000256" key="4">
    <source>
        <dbReference type="ARBA" id="ARBA00034320"/>
    </source>
</evidence>
<dbReference type="Gene3D" id="3.40.50.300">
    <property type="entry name" value="P-loop containing nucleotide triphosphate hydrolases"/>
    <property type="match status" value="1"/>
</dbReference>
<feature type="domain" description="CobW C-terminal" evidence="6">
    <location>
        <begin position="233"/>
        <end position="316"/>
    </location>
</feature>
<dbReference type="SMART" id="SM00833">
    <property type="entry name" value="CobW_C"/>
    <property type="match status" value="1"/>
</dbReference>
<organism evidence="7">
    <name type="scientific">marine metagenome</name>
    <dbReference type="NCBI Taxonomy" id="408172"/>
    <lineage>
        <taxon>unclassified sequences</taxon>
        <taxon>metagenomes</taxon>
        <taxon>ecological metagenomes</taxon>
    </lineage>
</organism>
<proteinExistence type="inferred from homology"/>
<keyword evidence="3" id="KW-0143">Chaperone</keyword>
<dbReference type="GO" id="GO:0005737">
    <property type="term" value="C:cytoplasm"/>
    <property type="evidence" value="ECO:0007669"/>
    <property type="project" value="TreeGrafter"/>
</dbReference>
<dbReference type="InterPro" id="IPR027417">
    <property type="entry name" value="P-loop_NTPase"/>
</dbReference>
<accession>A0A381RWY4</accession>
<keyword evidence="1" id="KW-0547">Nucleotide-binding</keyword>
<comment type="catalytic activity">
    <reaction evidence="5">
        <text>GTP + H2O = GDP + phosphate + H(+)</text>
        <dbReference type="Rhea" id="RHEA:19669"/>
        <dbReference type="ChEBI" id="CHEBI:15377"/>
        <dbReference type="ChEBI" id="CHEBI:15378"/>
        <dbReference type="ChEBI" id="CHEBI:37565"/>
        <dbReference type="ChEBI" id="CHEBI:43474"/>
        <dbReference type="ChEBI" id="CHEBI:58189"/>
    </reaction>
    <physiologicalReaction direction="left-to-right" evidence="5">
        <dbReference type="Rhea" id="RHEA:19670"/>
    </physiologicalReaction>
</comment>
<dbReference type="CDD" id="cd03112">
    <property type="entry name" value="CobW-like"/>
    <property type="match status" value="1"/>
</dbReference>
<dbReference type="SUPFAM" id="SSF52540">
    <property type="entry name" value="P-loop containing nucleoside triphosphate hydrolases"/>
    <property type="match status" value="1"/>
</dbReference>
<dbReference type="AlphaFoldDB" id="A0A381RWY4"/>
<dbReference type="InterPro" id="IPR003495">
    <property type="entry name" value="CobW/HypB/UreG_nucleotide-bd"/>
</dbReference>
<dbReference type="Pfam" id="PF02492">
    <property type="entry name" value="cobW"/>
    <property type="match status" value="1"/>
</dbReference>
<evidence type="ECO:0000256" key="2">
    <source>
        <dbReference type="ARBA" id="ARBA00022801"/>
    </source>
</evidence>
<dbReference type="InterPro" id="IPR011629">
    <property type="entry name" value="CobW-like_C"/>
</dbReference>
<dbReference type="SUPFAM" id="SSF90002">
    <property type="entry name" value="Hypothetical protein YjiA, C-terminal domain"/>
    <property type="match status" value="1"/>
</dbReference>
<name>A0A381RWY4_9ZZZZ</name>
<protein>
    <recommendedName>
        <fullName evidence="6">CobW C-terminal domain-containing protein</fullName>
    </recommendedName>
</protein>
<evidence type="ECO:0000256" key="5">
    <source>
        <dbReference type="ARBA" id="ARBA00049117"/>
    </source>
</evidence>
<dbReference type="GO" id="GO:0016787">
    <property type="term" value="F:hydrolase activity"/>
    <property type="evidence" value="ECO:0007669"/>
    <property type="project" value="UniProtKB-KW"/>
</dbReference>
<dbReference type="PANTHER" id="PTHR13748:SF62">
    <property type="entry name" value="COBW DOMAIN-CONTAINING PROTEIN"/>
    <property type="match status" value="1"/>
</dbReference>
<gene>
    <name evidence="7" type="ORF">METZ01_LOCUS49219</name>
</gene>
<reference evidence="7" key="1">
    <citation type="submission" date="2018-05" db="EMBL/GenBank/DDBJ databases">
        <authorList>
            <person name="Lanie J.A."/>
            <person name="Ng W.-L."/>
            <person name="Kazmierczak K.M."/>
            <person name="Andrzejewski T.M."/>
            <person name="Davidsen T.M."/>
            <person name="Wayne K.J."/>
            <person name="Tettelin H."/>
            <person name="Glass J.I."/>
            <person name="Rusch D."/>
            <person name="Podicherti R."/>
            <person name="Tsui H.-C.T."/>
            <person name="Winkler M.E."/>
        </authorList>
    </citation>
    <scope>NUCLEOTIDE SEQUENCE</scope>
</reference>
<dbReference type="Pfam" id="PF07683">
    <property type="entry name" value="CobW_C"/>
    <property type="match status" value="1"/>
</dbReference>
<dbReference type="InterPro" id="IPR036627">
    <property type="entry name" value="CobW-likC_sf"/>
</dbReference>
<comment type="similarity">
    <text evidence="4">Belongs to the SIMIBI class G3E GTPase family. ZNG1 subfamily.</text>
</comment>
<evidence type="ECO:0000256" key="3">
    <source>
        <dbReference type="ARBA" id="ARBA00023186"/>
    </source>
</evidence>
<dbReference type="GO" id="GO:0000166">
    <property type="term" value="F:nucleotide binding"/>
    <property type="evidence" value="ECO:0007669"/>
    <property type="project" value="UniProtKB-KW"/>
</dbReference>
<dbReference type="Gene3D" id="3.30.1220.10">
    <property type="entry name" value="CobW-like, C-terminal domain"/>
    <property type="match status" value="1"/>
</dbReference>